<evidence type="ECO:0008006" key="5">
    <source>
        <dbReference type="Google" id="ProtNLM"/>
    </source>
</evidence>
<keyword evidence="2" id="KW-1133">Transmembrane helix</keyword>
<evidence type="ECO:0000256" key="2">
    <source>
        <dbReference type="SAM" id="Phobius"/>
    </source>
</evidence>
<feature type="transmembrane region" description="Helical" evidence="2">
    <location>
        <begin position="114"/>
        <end position="135"/>
    </location>
</feature>
<evidence type="ECO:0000313" key="4">
    <source>
        <dbReference type="Proteomes" id="UP001240150"/>
    </source>
</evidence>
<sequence length="261" mass="27905">MNTSIPPQSRSHRFFNWVERAALFVILAAVAFLAGKVAFGRVVDWTMANSPDATPRYAGWTNGVISELLPIGVLLFIRHQKRHGRTPGALAWSALVGAVLFSLIAQLAQAVPSVGGWIVAALPSVAFAVLGKLVVSMRPEQQPNESPEARIKASVVSDRPTETPACSGLEEIPAPQPELTSAPELAHEPEPATSPEPQPEAQAEPTPRNPRQHRVHPRSLTSRAAVEKAAKELGSMASTTAVAARAKVSESTARRYMPKAA</sequence>
<name>A0ABY8WF82_9ACTN</name>
<dbReference type="Proteomes" id="UP001240150">
    <property type="component" value="Chromosome"/>
</dbReference>
<keyword evidence="2" id="KW-0472">Membrane</keyword>
<feature type="transmembrane region" description="Helical" evidence="2">
    <location>
        <begin position="59"/>
        <end position="77"/>
    </location>
</feature>
<reference evidence="3 4" key="1">
    <citation type="submission" date="2023-06" db="EMBL/GenBank/DDBJ databases">
        <authorList>
            <person name="Yushchuk O."/>
            <person name="Binda E."/>
            <person name="Ruckert-Reed C."/>
            <person name="Fedorenko V."/>
            <person name="Kalinowski J."/>
            <person name="Marinelli F."/>
        </authorList>
    </citation>
    <scope>NUCLEOTIDE SEQUENCE [LARGE SCALE GENOMIC DNA]</scope>
    <source>
        <strain evidence="3 4">NRRL 3884</strain>
    </source>
</reference>
<dbReference type="EMBL" id="CP126980">
    <property type="protein sequence ID" value="WIM95733.1"/>
    <property type="molecule type" value="Genomic_DNA"/>
</dbReference>
<keyword evidence="2" id="KW-0812">Transmembrane</keyword>
<proteinExistence type="predicted"/>
<feature type="transmembrane region" description="Helical" evidence="2">
    <location>
        <begin position="89"/>
        <end position="108"/>
    </location>
</feature>
<protein>
    <recommendedName>
        <fullName evidence="5">DUF2637 domain-containing protein</fullName>
    </recommendedName>
</protein>
<keyword evidence="4" id="KW-1185">Reference proteome</keyword>
<dbReference type="RefSeq" id="WP_284917045.1">
    <property type="nucleotide sequence ID" value="NZ_CP126980.1"/>
</dbReference>
<organism evidence="3 4">
    <name type="scientific">Actinoplanes oblitus</name>
    <dbReference type="NCBI Taxonomy" id="3040509"/>
    <lineage>
        <taxon>Bacteria</taxon>
        <taxon>Bacillati</taxon>
        <taxon>Actinomycetota</taxon>
        <taxon>Actinomycetes</taxon>
        <taxon>Micromonosporales</taxon>
        <taxon>Micromonosporaceae</taxon>
        <taxon>Actinoplanes</taxon>
    </lineage>
</organism>
<feature type="region of interest" description="Disordered" evidence="1">
    <location>
        <begin position="138"/>
        <end position="261"/>
    </location>
</feature>
<feature type="transmembrane region" description="Helical" evidence="2">
    <location>
        <begin position="21"/>
        <end position="39"/>
    </location>
</feature>
<gene>
    <name evidence="3" type="ORF">ACTOB_007862</name>
</gene>
<evidence type="ECO:0000256" key="1">
    <source>
        <dbReference type="SAM" id="MobiDB-lite"/>
    </source>
</evidence>
<accession>A0ABY8WF82</accession>
<evidence type="ECO:0000313" key="3">
    <source>
        <dbReference type="EMBL" id="WIM95733.1"/>
    </source>
</evidence>